<reference evidence="3 4" key="1">
    <citation type="submission" date="2024-01" db="EMBL/GenBank/DDBJ databases">
        <title>The complete chloroplast genome sequence of Lithospermum erythrorhizon: insights into the phylogenetic relationship among Boraginaceae species and the maternal lineages of purple gromwells.</title>
        <authorList>
            <person name="Okada T."/>
            <person name="Watanabe K."/>
        </authorList>
    </citation>
    <scope>NUCLEOTIDE SEQUENCE [LARGE SCALE GENOMIC DNA]</scope>
</reference>
<accession>A0AAV3RHF3</accession>
<dbReference type="EMBL" id="BAABME010042216">
    <property type="protein sequence ID" value="GAA0173742.1"/>
    <property type="molecule type" value="Genomic_DNA"/>
</dbReference>
<dbReference type="Proteomes" id="UP001454036">
    <property type="component" value="Unassembled WGS sequence"/>
</dbReference>
<protein>
    <submittedName>
        <fullName evidence="3">Uncharacterized protein</fullName>
    </submittedName>
</protein>
<evidence type="ECO:0000313" key="3">
    <source>
        <dbReference type="EMBL" id="GAA0173742.1"/>
    </source>
</evidence>
<evidence type="ECO:0000313" key="4">
    <source>
        <dbReference type="Proteomes" id="UP001454036"/>
    </source>
</evidence>
<name>A0AAV3RHF3_LITER</name>
<dbReference type="AlphaFoldDB" id="A0AAV3RHF3"/>
<evidence type="ECO:0000313" key="2">
    <source>
        <dbReference type="EMBL" id="GAA0152474.1"/>
    </source>
</evidence>
<gene>
    <name evidence="2" type="ORF">LIER_43178</name>
    <name evidence="3" type="ORF">LIER_43954</name>
</gene>
<organism evidence="3 4">
    <name type="scientific">Lithospermum erythrorhizon</name>
    <name type="common">Purple gromwell</name>
    <name type="synonym">Lithospermum officinale var. erythrorhizon</name>
    <dbReference type="NCBI Taxonomy" id="34254"/>
    <lineage>
        <taxon>Eukaryota</taxon>
        <taxon>Viridiplantae</taxon>
        <taxon>Streptophyta</taxon>
        <taxon>Embryophyta</taxon>
        <taxon>Tracheophyta</taxon>
        <taxon>Spermatophyta</taxon>
        <taxon>Magnoliopsida</taxon>
        <taxon>eudicotyledons</taxon>
        <taxon>Gunneridae</taxon>
        <taxon>Pentapetalae</taxon>
        <taxon>asterids</taxon>
        <taxon>lamiids</taxon>
        <taxon>Boraginales</taxon>
        <taxon>Boraginaceae</taxon>
        <taxon>Boraginoideae</taxon>
        <taxon>Lithospermeae</taxon>
        <taxon>Lithospermum</taxon>
    </lineage>
</organism>
<comment type="caution">
    <text evidence="3">The sequence shown here is derived from an EMBL/GenBank/DDBJ whole genome shotgun (WGS) entry which is preliminary data.</text>
</comment>
<sequence length="121" mass="13830">MTILKAKDSSMPEVEVRSVDLAKEWHKANRGKEKTDIQIINPRPEENLADILFKTKRCSGCEEEITNEVVIGITTDPFPRWTTSLVYKGNRTVIQGSKIKTKNGESEERDDTIFYGQIEEN</sequence>
<proteinExistence type="predicted"/>
<evidence type="ECO:0000256" key="1">
    <source>
        <dbReference type="SAM" id="MobiDB-lite"/>
    </source>
</evidence>
<feature type="region of interest" description="Disordered" evidence="1">
    <location>
        <begin position="101"/>
        <end position="121"/>
    </location>
</feature>
<dbReference type="EMBL" id="BAABME010033310">
    <property type="protein sequence ID" value="GAA0152474.1"/>
    <property type="molecule type" value="Genomic_DNA"/>
</dbReference>
<keyword evidence="4" id="KW-1185">Reference proteome</keyword>